<gene>
    <name evidence="1" type="ORF">FJQ54_12465</name>
</gene>
<comment type="caution">
    <text evidence="1">The sequence shown here is derived from an EMBL/GenBank/DDBJ whole genome shotgun (WGS) entry which is preliminary data.</text>
</comment>
<name>A0A501XH03_9SPHN</name>
<dbReference type="AlphaFoldDB" id="A0A501XH03"/>
<sequence>MTEVPLTPIELVQNPAFGAHLIWTFCQAYQAERIGEVSPMTSLFLVLPITLHGHTMRVVKSTNQSSGLAKFVAKLAEEREHLLAVHTRALAMRNLTLQSLGSGIVAGLLAVDYDNALVRANQASPPKPPERLKYHVASAEKLGRWFARLPANQVFSLLQVEA</sequence>
<proteinExistence type="predicted"/>
<dbReference type="EMBL" id="VFSU01000029">
    <property type="protein sequence ID" value="TPE59745.1"/>
    <property type="molecule type" value="Genomic_DNA"/>
</dbReference>
<dbReference type="OrthoDB" id="7596199at2"/>
<protein>
    <submittedName>
        <fullName evidence="1">Uncharacterized protein</fullName>
    </submittedName>
</protein>
<dbReference type="InterPro" id="IPR045390">
    <property type="entry name" value="ABC-3C_MC3"/>
</dbReference>
<organism evidence="1 2">
    <name type="scientific">Sandaracinobacter neustonicus</name>
    <dbReference type="NCBI Taxonomy" id="1715348"/>
    <lineage>
        <taxon>Bacteria</taxon>
        <taxon>Pseudomonadati</taxon>
        <taxon>Pseudomonadota</taxon>
        <taxon>Alphaproteobacteria</taxon>
        <taxon>Sphingomonadales</taxon>
        <taxon>Sphingosinicellaceae</taxon>
        <taxon>Sandaracinobacter</taxon>
    </lineage>
</organism>
<evidence type="ECO:0000313" key="2">
    <source>
        <dbReference type="Proteomes" id="UP000319897"/>
    </source>
</evidence>
<reference evidence="1 2" key="1">
    <citation type="submission" date="2019-06" db="EMBL/GenBank/DDBJ databases">
        <authorList>
            <person name="Lee I."/>
            <person name="Jang G.I."/>
            <person name="Hwang C.Y."/>
        </authorList>
    </citation>
    <scope>NUCLEOTIDE SEQUENCE [LARGE SCALE GENOMIC DNA]</scope>
    <source>
        <strain evidence="1 2">PAMC 28131</strain>
    </source>
</reference>
<dbReference type="Proteomes" id="UP000319897">
    <property type="component" value="Unassembled WGS sequence"/>
</dbReference>
<keyword evidence="2" id="KW-1185">Reference proteome</keyword>
<accession>A0A501XH03</accession>
<dbReference type="Pfam" id="PF20131">
    <property type="entry name" value="MC3"/>
    <property type="match status" value="1"/>
</dbReference>
<evidence type="ECO:0000313" key="1">
    <source>
        <dbReference type="EMBL" id="TPE59745.1"/>
    </source>
</evidence>
<dbReference type="RefSeq" id="WP_140928754.1">
    <property type="nucleotide sequence ID" value="NZ_VFSU01000029.1"/>
</dbReference>